<dbReference type="Proteomes" id="UP000247409">
    <property type="component" value="Unassembled WGS sequence"/>
</dbReference>
<proteinExistence type="predicted"/>
<sequence length="227" mass="25802">MSFSLNQSAYVPDTTEYRHGYNSISNVCFVNAPEDANFSRCAMLYGGDRYRFYCFKGSSHDTFYQFAWNGSAYEYGYENIIPELSITGLPFDADCSKFAILHDGEDYRLFVRKLGAAVLYQCAWDGSFYTFGYKSIEELPLTGFPADADLSRWDMLHDGSTYRLYCMSYTCPTTLYQGAFSAESSSYEFGHQSIPKITLTENPESTTYSDIAMLHDGSDYRLYIPSA</sequence>
<dbReference type="EMBL" id="NBIV01000229">
    <property type="protein sequence ID" value="PXF41178.1"/>
    <property type="molecule type" value="Genomic_DNA"/>
</dbReference>
<dbReference type="AlphaFoldDB" id="A0A2V3IGL5"/>
<keyword evidence="2" id="KW-1185">Reference proteome</keyword>
<organism evidence="1 2">
    <name type="scientific">Gracilariopsis chorda</name>
    <dbReference type="NCBI Taxonomy" id="448386"/>
    <lineage>
        <taxon>Eukaryota</taxon>
        <taxon>Rhodophyta</taxon>
        <taxon>Florideophyceae</taxon>
        <taxon>Rhodymeniophycidae</taxon>
        <taxon>Gracilariales</taxon>
        <taxon>Gracilariaceae</taxon>
        <taxon>Gracilariopsis</taxon>
    </lineage>
</organism>
<evidence type="ECO:0000313" key="1">
    <source>
        <dbReference type="EMBL" id="PXF41178.1"/>
    </source>
</evidence>
<comment type="caution">
    <text evidence="1">The sequence shown here is derived from an EMBL/GenBank/DDBJ whole genome shotgun (WGS) entry which is preliminary data.</text>
</comment>
<dbReference type="OrthoDB" id="10376313at2759"/>
<name>A0A2V3IGL5_9FLOR</name>
<evidence type="ECO:0000313" key="2">
    <source>
        <dbReference type="Proteomes" id="UP000247409"/>
    </source>
</evidence>
<accession>A0A2V3IGL5</accession>
<reference evidence="1 2" key="1">
    <citation type="journal article" date="2018" name="Mol. Biol. Evol.">
        <title>Analysis of the draft genome of the red seaweed Gracilariopsis chorda provides insights into genome size evolution in Rhodophyta.</title>
        <authorList>
            <person name="Lee J."/>
            <person name="Yang E.C."/>
            <person name="Graf L."/>
            <person name="Yang J.H."/>
            <person name="Qiu H."/>
            <person name="Zel Zion U."/>
            <person name="Chan C.X."/>
            <person name="Stephens T.G."/>
            <person name="Weber A.P.M."/>
            <person name="Boo G.H."/>
            <person name="Boo S.M."/>
            <person name="Kim K.M."/>
            <person name="Shin Y."/>
            <person name="Jung M."/>
            <person name="Lee S.J."/>
            <person name="Yim H.S."/>
            <person name="Lee J.H."/>
            <person name="Bhattacharya D."/>
            <person name="Yoon H.S."/>
        </authorList>
    </citation>
    <scope>NUCLEOTIDE SEQUENCE [LARGE SCALE GENOMIC DNA]</scope>
    <source>
        <strain evidence="1 2">SKKU-2015</strain>
        <tissue evidence="1">Whole body</tissue>
    </source>
</reference>
<protein>
    <submittedName>
        <fullName evidence="1">Uncharacterized protein</fullName>
    </submittedName>
</protein>
<gene>
    <name evidence="1" type="ORF">BWQ96_09094</name>
</gene>